<dbReference type="RefSeq" id="YP_656603.1">
    <property type="nucleotide sequence ID" value="NC_008210.1"/>
</dbReference>
<name>Q14W11_9VIRU</name>
<reference evidence="1 2" key="1">
    <citation type="journal article" date="2006" name="J. Gen. Virol.">
        <title>Genome sequences of two frog herpesviruses.</title>
        <authorList>
            <person name="Davison A.J."/>
            <person name="Cunningham C."/>
            <person name="Sauerbier W."/>
            <person name="McKinnell R.G."/>
        </authorList>
    </citation>
    <scope>NUCLEOTIDE SEQUENCE [LARGE SCALE GENOMIC DNA]</scope>
    <source>
        <strain evidence="1">ATCC VR-568</strain>
    </source>
</reference>
<dbReference type="KEGG" id="vg:5179486"/>
<dbReference type="Proteomes" id="UP000120576">
    <property type="component" value="Genome"/>
</dbReference>
<proteinExistence type="predicted"/>
<evidence type="ECO:0000313" key="2">
    <source>
        <dbReference type="Proteomes" id="UP000120576"/>
    </source>
</evidence>
<protein>
    <submittedName>
        <fullName evidence="1">ORF95</fullName>
    </submittedName>
</protein>
<dbReference type="EMBL" id="DQ665652">
    <property type="protein sequence ID" value="ABG25646.1"/>
    <property type="molecule type" value="Genomic_DNA"/>
</dbReference>
<organism evidence="1 2">
    <name type="scientific">Ranid herpesvirus 2</name>
    <dbReference type="NCBI Taxonomy" id="389214"/>
    <lineage>
        <taxon>Viruses</taxon>
        <taxon>Duplodnaviria</taxon>
        <taxon>Heunggongvirae</taxon>
        <taxon>Peploviricota</taxon>
        <taxon>Herviviricetes</taxon>
        <taxon>Herpesvirales</taxon>
        <taxon>Alloherpesviridae</taxon>
        <taxon>Batravirus</taxon>
        <taxon>Batravirus ranidallo2</taxon>
    </lineage>
</organism>
<evidence type="ECO:0000313" key="1">
    <source>
        <dbReference type="EMBL" id="ABG25646.1"/>
    </source>
</evidence>
<sequence>MASFRPHCCRFEAALHISPLPIYYTSPDRLAFFTPEGKAVVGTRSVMDCSCQIHKNYTPLDLLFGMGVEPKQLPPFVIPPASTVLDWKHNARRAQNVFMRTALQWRTVLHANLVPSLETAICILFSRTEHWPAGVYLCINNGVCSSRMVWNTESNKTPPCILPVFPGVGTFHSIYGVRARPGSALYMSDHLYFSLLECGVPVSEEHEHNYPGRRENGRAGSLCYCDGHTKYYWLLYKDEPLGELGFPTTFKISWGADNKPLQHQILHSLFGLAGIENLHRHTWQDPVTKITYDTACSEPQRAMQMH</sequence>
<accession>Q14W11</accession>
<dbReference type="GeneID" id="5179486"/>
<keyword evidence="2" id="KW-1185">Reference proteome</keyword>
<dbReference type="OrthoDB" id="39493at10239"/>